<evidence type="ECO:0000313" key="1">
    <source>
        <dbReference type="EMBL" id="MBU2951271.1"/>
    </source>
</evidence>
<keyword evidence="2" id="KW-1185">Reference proteome</keyword>
<name>A0ACC5UAH0_9FLAO</name>
<proteinExistence type="predicted"/>
<sequence>MKKWLLTMLCFGMITLTYAQRKSTFGLRTGVNLSEVSKADLETKTGFYFSLMGHFKFTQFYALQPEIGYSLQGGQSESNSEANLDIHYITLSLANKFFIKGSGFHLVVAPGFDFDADDTLIGLYNDVEGNNVSFIDLNIALGIGYEFKNGLGVEARYKQGAIDVFSGTFNSFESEKLSEETQLNSTIQLGVFYKFNY</sequence>
<dbReference type="Proteomes" id="UP001647509">
    <property type="component" value="Unassembled WGS sequence"/>
</dbReference>
<comment type="caution">
    <text evidence="1">The sequence shown here is derived from an EMBL/GenBank/DDBJ whole genome shotgun (WGS) entry which is preliminary data.</text>
</comment>
<dbReference type="EMBL" id="JAHKPD010000018">
    <property type="protein sequence ID" value="MBU2951271.1"/>
    <property type="molecule type" value="Genomic_DNA"/>
</dbReference>
<gene>
    <name evidence="1" type="ORF">KO493_11235</name>
</gene>
<organism evidence="1 2">
    <name type="scientific">Pseudotamlana agarivorans</name>
    <dbReference type="NCBI Taxonomy" id="481183"/>
    <lineage>
        <taxon>Bacteria</taxon>
        <taxon>Pseudomonadati</taxon>
        <taxon>Bacteroidota</taxon>
        <taxon>Flavobacteriia</taxon>
        <taxon>Flavobacteriales</taxon>
        <taxon>Flavobacteriaceae</taxon>
        <taxon>Pseudotamlana</taxon>
    </lineage>
</organism>
<accession>A0ACC5UAH0</accession>
<reference evidence="1" key="1">
    <citation type="submission" date="2021-05" db="EMBL/GenBank/DDBJ databases">
        <title>Draft genomes of bacteria isolated from model marine particles.</title>
        <authorList>
            <person name="Datta M.S."/>
            <person name="Schwartzman J.A."/>
            <person name="Enke T.N."/>
            <person name="Saavedra J."/>
            <person name="Cermak N."/>
            <person name="Cordero O.X."/>
        </authorList>
    </citation>
    <scope>NUCLEOTIDE SEQUENCE</scope>
    <source>
        <strain evidence="1">I2M19</strain>
    </source>
</reference>
<protein>
    <submittedName>
        <fullName evidence="1">PorT family protein</fullName>
    </submittedName>
</protein>
<evidence type="ECO:0000313" key="2">
    <source>
        <dbReference type="Proteomes" id="UP001647509"/>
    </source>
</evidence>